<comment type="caution">
    <text evidence="3">The sequence shown here is derived from an EMBL/GenBank/DDBJ whole genome shotgun (WGS) entry which is preliminary data.</text>
</comment>
<dbReference type="PANTHER" id="PTHR11669">
    <property type="entry name" value="REPLICATION FACTOR C / DNA POLYMERASE III GAMMA-TAU SUBUNIT"/>
    <property type="match status" value="1"/>
</dbReference>
<accession>A0A0B3S1M5</accession>
<evidence type="ECO:0000259" key="2">
    <source>
        <dbReference type="SMART" id="SM00382"/>
    </source>
</evidence>
<sequence>MSDTENLPEPDRLDGAPHPRETPRVIGQAEAEQAFLTAHNSGRLHHGWLLTGPRGLGKATLAWEIARFLLATPPAGEDDGLFGAPPPPLSLHIDPEHPVAHRIRALSEPGLFLLRRGGAGSADSERDKALREGRFSDYIRVDEIRKLHAFFGLSAADGGRRVVIVDSADELNTQAANALLKMLEEPPARTTLLLLSHQPARLLPTIRSRCRTLRLSPLSPEDMAEALAQAGAEVPPDQVEPLTMLAEGSVGAAMRLLNNDGLALYREILGLLGSLPALDRSRLLSLSESCAGKGKDERLDLLLTLAGQLAARLARTGVTGHPPPQVLPGEGEVLSRLAGDPAAGRRWADVAQEAGDRARHARAVNIDPAALVTDLFLQLQKAA</sequence>
<feature type="region of interest" description="Disordered" evidence="1">
    <location>
        <begin position="1"/>
        <end position="22"/>
    </location>
</feature>
<proteinExistence type="predicted"/>
<dbReference type="AlphaFoldDB" id="A0A0B3S1M5"/>
<dbReference type="PANTHER" id="PTHR11669:SF8">
    <property type="entry name" value="DNA POLYMERASE III SUBUNIT DELTA"/>
    <property type="match status" value="1"/>
</dbReference>
<dbReference type="InterPro" id="IPR027417">
    <property type="entry name" value="P-loop_NTPase"/>
</dbReference>
<dbReference type="GO" id="GO:0009360">
    <property type="term" value="C:DNA polymerase III complex"/>
    <property type="evidence" value="ECO:0007669"/>
    <property type="project" value="TreeGrafter"/>
</dbReference>
<dbReference type="PATRIC" id="fig|1515334.3.peg.824"/>
<dbReference type="SMART" id="SM00382">
    <property type="entry name" value="AAA"/>
    <property type="match status" value="1"/>
</dbReference>
<dbReference type="Proteomes" id="UP000030960">
    <property type="component" value="Unassembled WGS sequence"/>
</dbReference>
<name>A0A0B3S1M5_9RHOB</name>
<protein>
    <submittedName>
        <fullName evidence="3">DNA polymerase III subunit delta</fullName>
    </submittedName>
</protein>
<dbReference type="STRING" id="561184.SAMN05216376_11735"/>
<dbReference type="InterPro" id="IPR050238">
    <property type="entry name" value="DNA_Rep/Repair_Clamp_Loader"/>
</dbReference>
<dbReference type="Gene3D" id="3.40.50.300">
    <property type="entry name" value="P-loop containing nucleotide triphosphate hydrolases"/>
    <property type="match status" value="1"/>
</dbReference>
<organism evidence="3 4">
    <name type="scientific">Mameliella alba</name>
    <dbReference type="NCBI Taxonomy" id="561184"/>
    <lineage>
        <taxon>Bacteria</taxon>
        <taxon>Pseudomonadati</taxon>
        <taxon>Pseudomonadota</taxon>
        <taxon>Alphaproteobacteria</taxon>
        <taxon>Rhodobacterales</taxon>
        <taxon>Roseobacteraceae</taxon>
        <taxon>Mameliella</taxon>
    </lineage>
</organism>
<evidence type="ECO:0000256" key="1">
    <source>
        <dbReference type="SAM" id="MobiDB-lite"/>
    </source>
</evidence>
<feature type="compositionally biased region" description="Basic and acidic residues" evidence="1">
    <location>
        <begin position="9"/>
        <end position="22"/>
    </location>
</feature>
<dbReference type="RefSeq" id="WP_043137740.1">
    <property type="nucleotide sequence ID" value="NZ_JSUQ01000003.1"/>
</dbReference>
<evidence type="ECO:0000313" key="3">
    <source>
        <dbReference type="EMBL" id="KHQ54227.1"/>
    </source>
</evidence>
<dbReference type="NCBIfam" id="NF005677">
    <property type="entry name" value="PRK07471.1"/>
    <property type="match status" value="1"/>
</dbReference>
<evidence type="ECO:0000313" key="4">
    <source>
        <dbReference type="Proteomes" id="UP000030960"/>
    </source>
</evidence>
<dbReference type="Pfam" id="PF13177">
    <property type="entry name" value="DNA_pol3_delta2"/>
    <property type="match status" value="1"/>
</dbReference>
<reference evidence="3 4" key="1">
    <citation type="submission" date="2014-10" db="EMBL/GenBank/DDBJ databases">
        <title>Genome sequence of Ponticoccus sp. strain UMTAT08 isolated from clonal culture of toxic dinoflagellate Alexandrium tamiyavanichii.</title>
        <authorList>
            <person name="Gan H.Y."/>
            <person name="Muhd D.-D."/>
            <person name="Mohd Noor M.E."/>
            <person name="Yeong Y.S."/>
            <person name="Usup G."/>
        </authorList>
    </citation>
    <scope>NUCLEOTIDE SEQUENCE [LARGE SCALE GENOMIC DNA]</scope>
    <source>
        <strain evidence="3 4">UMTAT08</strain>
    </source>
</reference>
<gene>
    <name evidence="3" type="ORF">OA50_00818</name>
</gene>
<dbReference type="SUPFAM" id="SSF52540">
    <property type="entry name" value="P-loop containing nucleoside triphosphate hydrolases"/>
    <property type="match status" value="1"/>
</dbReference>
<dbReference type="GO" id="GO:0006261">
    <property type="term" value="P:DNA-templated DNA replication"/>
    <property type="evidence" value="ECO:0007669"/>
    <property type="project" value="TreeGrafter"/>
</dbReference>
<keyword evidence="4" id="KW-1185">Reference proteome</keyword>
<dbReference type="EMBL" id="JSUQ01000003">
    <property type="protein sequence ID" value="KHQ54227.1"/>
    <property type="molecule type" value="Genomic_DNA"/>
</dbReference>
<dbReference type="InterPro" id="IPR003593">
    <property type="entry name" value="AAA+_ATPase"/>
</dbReference>
<feature type="domain" description="AAA+ ATPase" evidence="2">
    <location>
        <begin position="44"/>
        <end position="218"/>
    </location>
</feature>
<dbReference type="OrthoDB" id="9811073at2"/>